<keyword evidence="2" id="KW-1185">Reference proteome</keyword>
<dbReference type="InterPro" id="IPR052961">
    <property type="entry name" value="Oxido-Kinase-like_Enzymes"/>
</dbReference>
<dbReference type="SUPFAM" id="SSF56112">
    <property type="entry name" value="Protein kinase-like (PK-like)"/>
    <property type="match status" value="1"/>
</dbReference>
<dbReference type="AlphaFoldDB" id="A0A7I4YXQ0"/>
<feature type="domain" description="CHK kinase-like" evidence="1">
    <location>
        <begin position="153"/>
        <end position="339"/>
    </location>
</feature>
<dbReference type="PANTHER" id="PTHR23020:SF8">
    <property type="entry name" value="CHK KINASE-LIKE DOMAIN-CONTAINING PROTEIN"/>
    <property type="match status" value="1"/>
</dbReference>
<organism evidence="2 3">
    <name type="scientific">Haemonchus contortus</name>
    <name type="common">Barber pole worm</name>
    <dbReference type="NCBI Taxonomy" id="6289"/>
    <lineage>
        <taxon>Eukaryota</taxon>
        <taxon>Metazoa</taxon>
        <taxon>Ecdysozoa</taxon>
        <taxon>Nematoda</taxon>
        <taxon>Chromadorea</taxon>
        <taxon>Rhabditida</taxon>
        <taxon>Rhabditina</taxon>
        <taxon>Rhabditomorpha</taxon>
        <taxon>Strongyloidea</taxon>
        <taxon>Trichostrongylidae</taxon>
        <taxon>Haemonchus</taxon>
    </lineage>
</organism>
<dbReference type="OrthoDB" id="8250698at2759"/>
<name>A0A7I4YXQ0_HAECO</name>
<evidence type="ECO:0000313" key="2">
    <source>
        <dbReference type="Proteomes" id="UP000025227"/>
    </source>
</evidence>
<dbReference type="Gene3D" id="3.90.1200.10">
    <property type="match status" value="1"/>
</dbReference>
<reference evidence="3" key="1">
    <citation type="submission" date="2020-12" db="UniProtKB">
        <authorList>
            <consortium name="WormBaseParasite"/>
        </authorList>
    </citation>
    <scope>IDENTIFICATION</scope>
    <source>
        <strain evidence="3">MHco3</strain>
    </source>
</reference>
<dbReference type="SMART" id="SM00587">
    <property type="entry name" value="CHK"/>
    <property type="match status" value="1"/>
</dbReference>
<dbReference type="InterPro" id="IPR015897">
    <property type="entry name" value="CHK_kinase-like"/>
</dbReference>
<dbReference type="PANTHER" id="PTHR23020">
    <property type="entry name" value="UNCHARACTERIZED NUCLEAR HORMONE RECEPTOR-RELATED"/>
    <property type="match status" value="1"/>
</dbReference>
<proteinExistence type="predicted"/>
<dbReference type="WBParaSite" id="HCON_00155125-00001">
    <property type="protein sequence ID" value="HCON_00155125-00001"/>
    <property type="gene ID" value="HCON_00155125"/>
</dbReference>
<protein>
    <submittedName>
        <fullName evidence="3">CHK domain-containing protein</fullName>
    </submittedName>
</protein>
<accession>A0A7I4YXQ0</accession>
<sequence>MNLFTPGTGFYETHVTWEDIENDMQRELSTSAPFGPNKSVKDLGDGKGFMSKLLLIEADWQHQDMELPKKFILKIITPSVWLKYATEASKDKNTKNRFCDESPVSDFTDFLKKAHNAEVACYRHLMKLPKGKVCIPKIYFMQNFTEHNQLKGYIIMEYLESAEVDIMANFSIKQVRQILRFKAVLEATSIDVPPEERNQFFDDVFQTVGKVFFSDEELRIAITALRSMEGGRFADKADQLEKIIPDLVDNKWVDNLPEEFEMDRVLCHGDFYPPNTIWKLSNNELSLTAVIDYQCAHFGCSAVDLVQISIAFLSGKDRRAHWEELLEDFYGYVQEEVGNGKMPYTLEKLKEAYRQFFPTGAFIFVPFIEPLLEIINKDKDEEHRKECYEMTLEKLECMLDDIFYYHDRNIKIRKRQ</sequence>
<dbReference type="InterPro" id="IPR011009">
    <property type="entry name" value="Kinase-like_dom_sf"/>
</dbReference>
<dbReference type="OMA" id="NEMRTES"/>
<dbReference type="InterPro" id="IPR012877">
    <property type="entry name" value="Dhs-27"/>
</dbReference>
<evidence type="ECO:0000313" key="3">
    <source>
        <dbReference type="WBParaSite" id="HCON_00155125-00001"/>
    </source>
</evidence>
<dbReference type="Proteomes" id="UP000025227">
    <property type="component" value="Unplaced"/>
</dbReference>
<evidence type="ECO:0000259" key="1">
    <source>
        <dbReference type="SMART" id="SM00587"/>
    </source>
</evidence>
<dbReference type="Pfam" id="PF07914">
    <property type="entry name" value="DUF1679"/>
    <property type="match status" value="1"/>
</dbReference>